<protein>
    <submittedName>
        <fullName evidence="2">Uncharacterized protein</fullName>
    </submittedName>
</protein>
<reference evidence="3" key="2">
    <citation type="submission" date="2015-01" db="EMBL/GenBank/DDBJ databases">
        <title>Evolutionary Origins and Diversification of the Mycorrhizal Mutualists.</title>
        <authorList>
            <consortium name="DOE Joint Genome Institute"/>
            <consortium name="Mycorrhizal Genomics Consortium"/>
            <person name="Kohler A."/>
            <person name="Kuo A."/>
            <person name="Nagy L.G."/>
            <person name="Floudas D."/>
            <person name="Copeland A."/>
            <person name="Barry K.W."/>
            <person name="Cichocki N."/>
            <person name="Veneault-Fourrey C."/>
            <person name="LaButti K."/>
            <person name="Lindquist E.A."/>
            <person name="Lipzen A."/>
            <person name="Lundell T."/>
            <person name="Morin E."/>
            <person name="Murat C."/>
            <person name="Riley R."/>
            <person name="Ohm R."/>
            <person name="Sun H."/>
            <person name="Tunlid A."/>
            <person name="Henrissat B."/>
            <person name="Grigoriev I.V."/>
            <person name="Hibbett D.S."/>
            <person name="Martin F."/>
        </authorList>
    </citation>
    <scope>NUCLEOTIDE SEQUENCE [LARGE SCALE GENOMIC DNA]</scope>
    <source>
        <strain evidence="3">MAFF 305830</strain>
    </source>
</reference>
<reference evidence="2 3" key="1">
    <citation type="submission" date="2014-04" db="EMBL/GenBank/DDBJ databases">
        <authorList>
            <consortium name="DOE Joint Genome Institute"/>
            <person name="Kuo A."/>
            <person name="Zuccaro A."/>
            <person name="Kohler A."/>
            <person name="Nagy L.G."/>
            <person name="Floudas D."/>
            <person name="Copeland A."/>
            <person name="Barry K.W."/>
            <person name="Cichocki N."/>
            <person name="Veneault-Fourrey C."/>
            <person name="LaButti K."/>
            <person name="Lindquist E.A."/>
            <person name="Lipzen A."/>
            <person name="Lundell T."/>
            <person name="Morin E."/>
            <person name="Murat C."/>
            <person name="Sun H."/>
            <person name="Tunlid A."/>
            <person name="Henrissat B."/>
            <person name="Grigoriev I.V."/>
            <person name="Hibbett D.S."/>
            <person name="Martin F."/>
            <person name="Nordberg H.P."/>
            <person name="Cantor M.N."/>
            <person name="Hua S.X."/>
        </authorList>
    </citation>
    <scope>NUCLEOTIDE SEQUENCE [LARGE SCALE GENOMIC DNA]</scope>
    <source>
        <strain evidence="2 3">MAFF 305830</strain>
    </source>
</reference>
<dbReference type="InterPro" id="IPR050209">
    <property type="entry name" value="Rab_GTPases_membrane_traffic"/>
</dbReference>
<dbReference type="OrthoDB" id="9989112at2759"/>
<organism evidence="2 3">
    <name type="scientific">Serendipita vermifera MAFF 305830</name>
    <dbReference type="NCBI Taxonomy" id="933852"/>
    <lineage>
        <taxon>Eukaryota</taxon>
        <taxon>Fungi</taxon>
        <taxon>Dikarya</taxon>
        <taxon>Basidiomycota</taxon>
        <taxon>Agaricomycotina</taxon>
        <taxon>Agaricomycetes</taxon>
        <taxon>Sebacinales</taxon>
        <taxon>Serendipitaceae</taxon>
        <taxon>Serendipita</taxon>
    </lineage>
</organism>
<comment type="similarity">
    <text evidence="1">Belongs to the small GTPase superfamily. Rab family.</text>
</comment>
<gene>
    <name evidence="2" type="ORF">M408DRAFT_295076</name>
</gene>
<evidence type="ECO:0000313" key="2">
    <source>
        <dbReference type="EMBL" id="KIM30200.1"/>
    </source>
</evidence>
<dbReference type="SMART" id="SM00176">
    <property type="entry name" value="RAN"/>
    <property type="match status" value="1"/>
</dbReference>
<accession>A0A0C3B0B1</accession>
<dbReference type="InterPro" id="IPR005225">
    <property type="entry name" value="Small_GTP-bd"/>
</dbReference>
<dbReference type="Gene3D" id="3.40.50.300">
    <property type="entry name" value="P-loop containing nucleotide triphosphate hydrolases"/>
    <property type="match status" value="1"/>
</dbReference>
<dbReference type="GO" id="GO:0005525">
    <property type="term" value="F:GTP binding"/>
    <property type="evidence" value="ECO:0007669"/>
    <property type="project" value="InterPro"/>
</dbReference>
<dbReference type="Pfam" id="PF00071">
    <property type="entry name" value="Ras"/>
    <property type="match status" value="1"/>
</dbReference>
<dbReference type="EMBL" id="KN824285">
    <property type="protein sequence ID" value="KIM30200.1"/>
    <property type="molecule type" value="Genomic_DNA"/>
</dbReference>
<evidence type="ECO:0000256" key="1">
    <source>
        <dbReference type="ARBA" id="ARBA00006270"/>
    </source>
</evidence>
<dbReference type="SMART" id="SM00173">
    <property type="entry name" value="RAS"/>
    <property type="match status" value="1"/>
</dbReference>
<dbReference type="Proteomes" id="UP000054097">
    <property type="component" value="Unassembled WGS sequence"/>
</dbReference>
<dbReference type="SMART" id="SM00174">
    <property type="entry name" value="RHO"/>
    <property type="match status" value="1"/>
</dbReference>
<dbReference type="NCBIfam" id="TIGR00231">
    <property type="entry name" value="small_GTP"/>
    <property type="match status" value="1"/>
</dbReference>
<dbReference type="SUPFAM" id="SSF52540">
    <property type="entry name" value="P-loop containing nucleoside triphosphate hydrolases"/>
    <property type="match status" value="1"/>
</dbReference>
<dbReference type="SMART" id="SM00175">
    <property type="entry name" value="RAB"/>
    <property type="match status" value="1"/>
</dbReference>
<keyword evidence="3" id="KW-1185">Reference proteome</keyword>
<proteinExistence type="inferred from homology"/>
<evidence type="ECO:0000313" key="3">
    <source>
        <dbReference type="Proteomes" id="UP000054097"/>
    </source>
</evidence>
<dbReference type="AlphaFoldDB" id="A0A0C3B0B1"/>
<dbReference type="STRING" id="933852.A0A0C3B0B1"/>
<sequence length="194" mass="21510">MSEPFDYEYLLRVALVGDCKVGKSTLLSQFTEGKSLVDYRATIGVEFRAINTKIGGANVKVQIWDTSGQERFRFITKAYYRGLGGAIVVYDVANHSSYINVARWIKDLRENMNLGTPILLVGNKSDLSQLREVTTEEATNFAAAEGLDFMETSALDGSNVETAFRAVLGDVLSITSGRYFQEPYLIQPSQGKEI</sequence>
<dbReference type="HOGENOM" id="CLU_041217_23_1_1"/>
<dbReference type="InterPro" id="IPR027417">
    <property type="entry name" value="P-loop_NTPase"/>
</dbReference>
<dbReference type="FunFam" id="3.40.50.300:FF:001329">
    <property type="entry name" value="Small GTP-binding protein, putative"/>
    <property type="match status" value="1"/>
</dbReference>
<dbReference type="PANTHER" id="PTHR47979">
    <property type="entry name" value="DRAB11-RELATED"/>
    <property type="match status" value="1"/>
</dbReference>
<name>A0A0C3B0B1_SERVB</name>
<dbReference type="PRINTS" id="PR00449">
    <property type="entry name" value="RASTRNSFRMNG"/>
</dbReference>
<dbReference type="GO" id="GO:0003924">
    <property type="term" value="F:GTPase activity"/>
    <property type="evidence" value="ECO:0007669"/>
    <property type="project" value="InterPro"/>
</dbReference>
<dbReference type="PROSITE" id="PS51419">
    <property type="entry name" value="RAB"/>
    <property type="match status" value="1"/>
</dbReference>
<dbReference type="InterPro" id="IPR001806">
    <property type="entry name" value="Small_GTPase"/>
</dbReference>
<dbReference type="PROSITE" id="PS51421">
    <property type="entry name" value="RAS"/>
    <property type="match status" value="1"/>
</dbReference>
<dbReference type="PROSITE" id="PS51420">
    <property type="entry name" value="RHO"/>
    <property type="match status" value="1"/>
</dbReference>